<dbReference type="EMBL" id="VXIV02001481">
    <property type="protein sequence ID" value="KAF6032764.1"/>
    <property type="molecule type" value="Genomic_DNA"/>
</dbReference>
<protein>
    <recommendedName>
        <fullName evidence="8">DDE Tnp4 domain-containing protein</fullName>
    </recommendedName>
</protein>
<dbReference type="GO" id="GO:0016787">
    <property type="term" value="F:hydrolase activity"/>
    <property type="evidence" value="ECO:0007669"/>
    <property type="project" value="UniProtKB-KW"/>
</dbReference>
<sequence length="217" mass="24897">MAVVDAEYKFLVIDVGQPGSQSDGGVWESSLLGRALAIDHINLPPPELVNEIEEPLPYVFLGDEAFPLKPYMMRPFPARKLDSDLKRVFNYRLSRARRVVENAFGILSQRWRLLLTAIHMSPEKAALLVKTMCVLHNYLRTTNDTRYFPAGYADNICQNGAVQEGFWRNAPCMNIDILNTYARRATAEATAIRNRFVQYFSSEHGSVPWQFNYIHRR</sequence>
<evidence type="ECO:0000256" key="1">
    <source>
        <dbReference type="ARBA" id="ARBA00001968"/>
    </source>
</evidence>
<comment type="subcellular location">
    <subcellularLocation>
        <location evidence="2">Nucleus</location>
    </subcellularLocation>
</comment>
<dbReference type="InterPro" id="IPR027806">
    <property type="entry name" value="HARBI1_dom"/>
</dbReference>
<dbReference type="OrthoDB" id="10051515at2759"/>
<organism evidence="9 10">
    <name type="scientific">Bugula neritina</name>
    <name type="common">Brown bryozoan</name>
    <name type="synonym">Sertularia neritina</name>
    <dbReference type="NCBI Taxonomy" id="10212"/>
    <lineage>
        <taxon>Eukaryota</taxon>
        <taxon>Metazoa</taxon>
        <taxon>Spiralia</taxon>
        <taxon>Lophotrochozoa</taxon>
        <taxon>Bryozoa</taxon>
        <taxon>Gymnolaemata</taxon>
        <taxon>Cheilostomatida</taxon>
        <taxon>Flustrina</taxon>
        <taxon>Buguloidea</taxon>
        <taxon>Bugulidae</taxon>
        <taxon>Bugula</taxon>
    </lineage>
</organism>
<evidence type="ECO:0000313" key="10">
    <source>
        <dbReference type="Proteomes" id="UP000593567"/>
    </source>
</evidence>
<dbReference type="GO" id="GO:0004518">
    <property type="term" value="F:nuclease activity"/>
    <property type="evidence" value="ECO:0007669"/>
    <property type="project" value="UniProtKB-KW"/>
</dbReference>
<evidence type="ECO:0000256" key="5">
    <source>
        <dbReference type="ARBA" id="ARBA00022723"/>
    </source>
</evidence>
<keyword evidence="4" id="KW-0540">Nuclease</keyword>
<dbReference type="Proteomes" id="UP000593567">
    <property type="component" value="Unassembled WGS sequence"/>
</dbReference>
<reference evidence="9" key="1">
    <citation type="submission" date="2020-06" db="EMBL/GenBank/DDBJ databases">
        <title>Draft genome of Bugula neritina, a colonial animal packing powerful symbionts and potential medicines.</title>
        <authorList>
            <person name="Rayko M."/>
        </authorList>
    </citation>
    <scope>NUCLEOTIDE SEQUENCE [LARGE SCALE GENOMIC DNA]</scope>
    <source>
        <strain evidence="9">Kwan_BN1</strain>
    </source>
</reference>
<dbReference type="GO" id="GO:0005634">
    <property type="term" value="C:nucleus"/>
    <property type="evidence" value="ECO:0007669"/>
    <property type="project" value="UniProtKB-SubCell"/>
</dbReference>
<name>A0A7J7K486_BUGNE</name>
<keyword evidence="5" id="KW-0479">Metal-binding</keyword>
<proteinExistence type="inferred from homology"/>
<keyword evidence="6" id="KW-0378">Hydrolase</keyword>
<keyword evidence="7" id="KW-0539">Nucleus</keyword>
<dbReference type="InterPro" id="IPR045249">
    <property type="entry name" value="HARBI1-like"/>
</dbReference>
<gene>
    <name evidence="9" type="ORF">EB796_008933</name>
</gene>
<evidence type="ECO:0000259" key="8">
    <source>
        <dbReference type="Pfam" id="PF13359"/>
    </source>
</evidence>
<feature type="domain" description="DDE Tnp4" evidence="8">
    <location>
        <begin position="2"/>
        <end position="137"/>
    </location>
</feature>
<evidence type="ECO:0000256" key="2">
    <source>
        <dbReference type="ARBA" id="ARBA00004123"/>
    </source>
</evidence>
<evidence type="ECO:0000256" key="4">
    <source>
        <dbReference type="ARBA" id="ARBA00022722"/>
    </source>
</evidence>
<dbReference type="PANTHER" id="PTHR22930">
    <property type="match status" value="1"/>
</dbReference>
<evidence type="ECO:0000256" key="3">
    <source>
        <dbReference type="ARBA" id="ARBA00006958"/>
    </source>
</evidence>
<dbReference type="GO" id="GO:0046872">
    <property type="term" value="F:metal ion binding"/>
    <property type="evidence" value="ECO:0007669"/>
    <property type="project" value="UniProtKB-KW"/>
</dbReference>
<evidence type="ECO:0000256" key="7">
    <source>
        <dbReference type="ARBA" id="ARBA00023242"/>
    </source>
</evidence>
<dbReference type="AlphaFoldDB" id="A0A7J7K486"/>
<dbReference type="PANTHER" id="PTHR22930:SF269">
    <property type="entry name" value="NUCLEASE HARBI1-LIKE PROTEIN"/>
    <property type="match status" value="1"/>
</dbReference>
<dbReference type="Pfam" id="PF13359">
    <property type="entry name" value="DDE_Tnp_4"/>
    <property type="match status" value="1"/>
</dbReference>
<comment type="caution">
    <text evidence="9">The sequence shown here is derived from an EMBL/GenBank/DDBJ whole genome shotgun (WGS) entry which is preliminary data.</text>
</comment>
<keyword evidence="10" id="KW-1185">Reference proteome</keyword>
<evidence type="ECO:0000256" key="6">
    <source>
        <dbReference type="ARBA" id="ARBA00022801"/>
    </source>
</evidence>
<comment type="similarity">
    <text evidence="3">Belongs to the HARBI1 family.</text>
</comment>
<accession>A0A7J7K486</accession>
<comment type="cofactor">
    <cofactor evidence="1">
        <name>a divalent metal cation</name>
        <dbReference type="ChEBI" id="CHEBI:60240"/>
    </cofactor>
</comment>
<evidence type="ECO:0000313" key="9">
    <source>
        <dbReference type="EMBL" id="KAF6032764.1"/>
    </source>
</evidence>